<protein>
    <recommendedName>
        <fullName evidence="3">Peptidoglycan binding-like domain-containing protein</fullName>
    </recommendedName>
</protein>
<reference evidence="1 2" key="1">
    <citation type="submission" date="2018-01" db="EMBL/GenBank/DDBJ databases">
        <title>The draft genome sequence of Cohaesibacter sp. H1304.</title>
        <authorList>
            <person name="Wang N.-N."/>
            <person name="Du Z.-J."/>
        </authorList>
    </citation>
    <scope>NUCLEOTIDE SEQUENCE [LARGE SCALE GENOMIC DNA]</scope>
    <source>
        <strain evidence="1 2">H1304</strain>
    </source>
</reference>
<dbReference type="EMBL" id="PKUQ01000016">
    <property type="protein sequence ID" value="PLW77550.1"/>
    <property type="molecule type" value="Genomic_DNA"/>
</dbReference>
<dbReference type="OrthoDB" id="8433035at2"/>
<dbReference type="AlphaFoldDB" id="A0A2N5XSV9"/>
<dbReference type="SUPFAM" id="SSF47090">
    <property type="entry name" value="PGBD-like"/>
    <property type="match status" value="1"/>
</dbReference>
<dbReference type="Proteomes" id="UP000234881">
    <property type="component" value="Unassembled WGS sequence"/>
</dbReference>
<keyword evidence="2" id="KW-1185">Reference proteome</keyword>
<evidence type="ECO:0008006" key="3">
    <source>
        <dbReference type="Google" id="ProtNLM"/>
    </source>
</evidence>
<accession>A0A2N5XSV9</accession>
<dbReference type="SUPFAM" id="SSF63829">
    <property type="entry name" value="Calcium-dependent phosphotriesterase"/>
    <property type="match status" value="1"/>
</dbReference>
<gene>
    <name evidence="1" type="ORF">C0081_09560</name>
</gene>
<evidence type="ECO:0000313" key="2">
    <source>
        <dbReference type="Proteomes" id="UP000234881"/>
    </source>
</evidence>
<evidence type="ECO:0000313" key="1">
    <source>
        <dbReference type="EMBL" id="PLW77550.1"/>
    </source>
</evidence>
<comment type="caution">
    <text evidence="1">The sequence shown here is derived from an EMBL/GenBank/DDBJ whole genome shotgun (WGS) entry which is preliminary data.</text>
</comment>
<dbReference type="RefSeq" id="WP_101533567.1">
    <property type="nucleotide sequence ID" value="NZ_PKUQ01000016.1"/>
</dbReference>
<organism evidence="1 2">
    <name type="scientific">Cohaesibacter celericrescens</name>
    <dbReference type="NCBI Taxonomy" id="2067669"/>
    <lineage>
        <taxon>Bacteria</taxon>
        <taxon>Pseudomonadati</taxon>
        <taxon>Pseudomonadota</taxon>
        <taxon>Alphaproteobacteria</taxon>
        <taxon>Hyphomicrobiales</taxon>
        <taxon>Cohaesibacteraceae</taxon>
    </lineage>
</organism>
<dbReference type="InterPro" id="IPR036365">
    <property type="entry name" value="PGBD-like_sf"/>
</dbReference>
<proteinExistence type="predicted"/>
<sequence length="859" mass="92654">MIVLCGLSFSHALADGAVQQSYAARTPAITVSTSTQDADRFGGDRSSAPLFKGPTLISSGFSGVGTPASDSLQGAARVSEGFIDPHGVSVSLTAIDQMGAEYKGLEIKRRPYDGLQARDTGQIFGLAIDDADAANLYLAATSAYGLPIVGRDRDGDGHADKLYVGRPDAEFMPGLFGPNRGNGPGSVWKVDGRTGQVSLFATLTVDGVANSGPGLGNISFDAQSQQLFVSDLDTGMIFRLNMEGRVLETFDHGRTARGLAGLSPVVFDPSNRLDITSPSFDVENPDSWHFAAEGRRVWGLAAHNGRLYYAVAEGPEIWSVGIAPNDGAFLFDARKEYWLPASYPSFEISDIAFGPDGSMILAQRGERVGSYDFTRITKARRAETIRVLKRRDGTWRAKPQSYAIGFANQMRNGTGGVAVGPAYGADGRIDEDACNGVLWATGDHLRNRPQLATRLSRGGALEIAGVQVQPIGRYRDDNTPPWASSFHDFDGTYPDQSVDGQMGDVEVLGCAGLEVPVEPEVSVDQTVANLHIKKTSIGECLANRQNRSYSCDFLLTISNRGDKLFDGPLVITDQFAQPAPIDASVIRGEGWQCSKPKAGSFSCLHERLIIQPGKTVTVTTQMQLAGQTRDVRYNNCAMLGVGSTDRQQITVVQLSMKPRGIVSGGVDGLMGPNTRNGLRELEEQLGLAVTGEISPELFDALGTPMADTSGLSCAPVVLKSMALPPVYDVSPIEEEPAIIILPPDPVEAMGPTCDRATTVKRGNRCVCRYDRMRKASQTECACPRGTRFVKGQGCLERRQPPALRCDRRTSVAMDGRCECRFEFMHKTSPTACRCNPGGRFVRNQGCVQIRKPFIKPRLF</sequence>
<name>A0A2N5XSV9_9HYPH</name>